<dbReference type="PANTHER" id="PTHR35370:SF4">
    <property type="entry name" value="TYPE VI SECRETION SYSTEM BASEPLATE SUBUNIT TSSF"/>
    <property type="match status" value="1"/>
</dbReference>
<dbReference type="KEGG" id="seg:SG1040"/>
<accession>B5R7C0</accession>
<dbReference type="NCBIfam" id="TIGR03359">
    <property type="entry name" value="VI_chp_6"/>
    <property type="match status" value="1"/>
</dbReference>
<name>B5R7C0_SALG2</name>
<dbReference type="PIRSF" id="PIRSF028304">
    <property type="entry name" value="UCP028304"/>
    <property type="match status" value="1"/>
</dbReference>
<evidence type="ECO:0008006" key="3">
    <source>
        <dbReference type="Google" id="ProtNLM"/>
    </source>
</evidence>
<evidence type="ECO:0000313" key="2">
    <source>
        <dbReference type="Proteomes" id="UP000008321"/>
    </source>
</evidence>
<dbReference type="Proteomes" id="UP000008321">
    <property type="component" value="Chromosome"/>
</dbReference>
<gene>
    <name evidence="1" type="ordered locus">SG1040</name>
</gene>
<evidence type="ECO:0000313" key="1">
    <source>
        <dbReference type="EMBL" id="CAR36928.1"/>
    </source>
</evidence>
<protein>
    <recommendedName>
        <fullName evidence="3">Type VI secretion system baseplate subunit TssF</fullName>
    </recommendedName>
</protein>
<reference evidence="1 2" key="1">
    <citation type="journal article" date="2008" name="Genome Res.">
        <title>Comparative genome analysis of Salmonella enteritidis PT4 and Salmonella gallinarum 287/91 provides insights into evolutionary and host adaptation pathways.</title>
        <authorList>
            <person name="Thomson N.R."/>
            <person name="Clayton D.J."/>
            <person name="Windhorst D."/>
            <person name="Vernikos G."/>
            <person name="Davidson S."/>
            <person name="Churcher C."/>
            <person name="Quail M.A."/>
            <person name="Stevens M."/>
            <person name="Jones M.A."/>
            <person name="Watson M."/>
            <person name="Barron A."/>
            <person name="Layton A."/>
            <person name="Pickard D."/>
            <person name="Kingsley R.A."/>
            <person name="Bignell A."/>
            <person name="Clark L."/>
            <person name="Harris B."/>
            <person name="Ormond D."/>
            <person name="Abdellah Z."/>
            <person name="Brooks K."/>
            <person name="Cherevach I."/>
            <person name="Chillingworth T."/>
            <person name="Woodward J."/>
            <person name="Norberczak H."/>
            <person name="Lord A."/>
            <person name="Arrowsmith C."/>
            <person name="Jagels K."/>
            <person name="Moule S."/>
            <person name="Mungall K."/>
            <person name="Sanders M."/>
            <person name="Whitehead S."/>
            <person name="Chabalgoity J.A."/>
            <person name="Maskell D."/>
            <person name="Humphrey T."/>
            <person name="Roberts M."/>
            <person name="Barrow P.A."/>
            <person name="Dougan G."/>
            <person name="Parkhill J."/>
        </authorList>
    </citation>
    <scope>NUCLEOTIDE SEQUENCE [LARGE SCALE GENOMIC DNA]</scope>
    <source>
        <strain evidence="2">287/91 / NCTC 13346</strain>
    </source>
</reference>
<dbReference type="HOGENOM" id="CLU_028593_2_1_6"/>
<dbReference type="InterPro" id="IPR010272">
    <property type="entry name" value="T6SS_TssF"/>
</dbReference>
<proteinExistence type="predicted"/>
<organism evidence="1 2">
    <name type="scientific">Salmonella gallinarum (strain 287/91 / NCTC 13346)</name>
    <dbReference type="NCBI Taxonomy" id="550538"/>
    <lineage>
        <taxon>Bacteria</taxon>
        <taxon>Pseudomonadati</taxon>
        <taxon>Pseudomonadota</taxon>
        <taxon>Gammaproteobacteria</taxon>
        <taxon>Enterobacterales</taxon>
        <taxon>Enterobacteriaceae</taxon>
        <taxon>Salmonella</taxon>
    </lineage>
</organism>
<sequence>MCWSLIWHRTVVSIIGWSSRMEFEERYYRQELDHLRQLSKLLATEKPHLARFLAEKEADPDIERLLEGVAFLTGNLRQKIEDEFPELTHGLIRMLWPNYLRPVPSMTLIEYTPDMDKTSVPVLIPRNEQFTTGAKGTQGSPVLSAYSGNEHDVAPPCTFTLCRDIWLLPVQLDQVENRSTPRHGIIDITFAVAPGTDFATLDLNRLRFWLGNDDNYTRYQLYLWFCEYLQGAELMAGGQSIPMPEFMLKAVGFESEDAMLPWPGNVHSGYRILQEFFCYADSFLFFDACGIPALPDRLKENRFTLRLRFSRPLPADIRLRDDSLRLYCAPAINLFAHHAEAITLDHQRQDYALVPSRHFPDHYDIFSVNSVVSQTQGKQRKADLGRPVITEAARHWPAFESFRHQMEYSRKREVVYWQHRTRTSLFHRGFDHTLAFIHADGSLPDASLLNNEVVSVSLTCTNRELPVQLRPGDITGTTGKNASVASFRNITRPTRPLWPVIDGSLHWSLLSAMNLNYLSLLDADALKQVIANFDRHAIHHPQMARLSQQKLDAIERLETTPVDRLFTGIPVRGLASTLSIHPEPFVCEGEMYLLGAVLSHFLSLYAIVNSFHMLTVVNTESQESWKWAERTGQHPLI</sequence>
<dbReference type="EMBL" id="AM933173">
    <property type="protein sequence ID" value="CAR36928.1"/>
    <property type="molecule type" value="Genomic_DNA"/>
</dbReference>
<dbReference type="Pfam" id="PF05947">
    <property type="entry name" value="T6SS_TssF"/>
    <property type="match status" value="1"/>
</dbReference>
<dbReference type="AlphaFoldDB" id="B5R7C0"/>
<dbReference type="PANTHER" id="PTHR35370">
    <property type="entry name" value="CYTOPLASMIC PROTEIN-RELATED-RELATED"/>
    <property type="match status" value="1"/>
</dbReference>